<dbReference type="EMBL" id="JAUSQL010000001">
    <property type="protein sequence ID" value="MDP9831994.1"/>
    <property type="molecule type" value="Genomic_DNA"/>
</dbReference>
<keyword evidence="4 6" id="KW-1133">Transmembrane helix</keyword>
<dbReference type="CDD" id="cd06174">
    <property type="entry name" value="MFS"/>
    <property type="match status" value="1"/>
</dbReference>
<evidence type="ECO:0000256" key="4">
    <source>
        <dbReference type="ARBA" id="ARBA00022989"/>
    </source>
</evidence>
<keyword evidence="3 6" id="KW-0812">Transmembrane</keyword>
<accession>A0ABT9PH09</accession>
<dbReference type="Gene3D" id="1.20.1250.20">
    <property type="entry name" value="MFS general substrate transporter like domains"/>
    <property type="match status" value="2"/>
</dbReference>
<dbReference type="PROSITE" id="PS50850">
    <property type="entry name" value="MFS"/>
    <property type="match status" value="1"/>
</dbReference>
<dbReference type="Proteomes" id="UP001230145">
    <property type="component" value="Unassembled WGS sequence"/>
</dbReference>
<evidence type="ECO:0000259" key="7">
    <source>
        <dbReference type="PROSITE" id="PS50850"/>
    </source>
</evidence>
<feature type="transmembrane region" description="Helical" evidence="6">
    <location>
        <begin position="220"/>
        <end position="241"/>
    </location>
</feature>
<reference evidence="8 9" key="1">
    <citation type="submission" date="2023-07" db="EMBL/GenBank/DDBJ databases">
        <title>Sequencing the genomes of 1000 actinobacteria strains.</title>
        <authorList>
            <person name="Klenk H.-P."/>
        </authorList>
    </citation>
    <scope>NUCLEOTIDE SEQUENCE [LARGE SCALE GENOMIC DNA]</scope>
    <source>
        <strain evidence="8 9">DSM 19515</strain>
    </source>
</reference>
<evidence type="ECO:0000256" key="3">
    <source>
        <dbReference type="ARBA" id="ARBA00022692"/>
    </source>
</evidence>
<dbReference type="InterPro" id="IPR011701">
    <property type="entry name" value="MFS"/>
</dbReference>
<comment type="caution">
    <text evidence="8">The sequence shown here is derived from an EMBL/GenBank/DDBJ whole genome shotgun (WGS) entry which is preliminary data.</text>
</comment>
<feature type="transmembrane region" description="Helical" evidence="6">
    <location>
        <begin position="110"/>
        <end position="128"/>
    </location>
</feature>
<proteinExistence type="predicted"/>
<evidence type="ECO:0000256" key="5">
    <source>
        <dbReference type="ARBA" id="ARBA00023136"/>
    </source>
</evidence>
<evidence type="ECO:0000256" key="6">
    <source>
        <dbReference type="SAM" id="Phobius"/>
    </source>
</evidence>
<dbReference type="InterPro" id="IPR020846">
    <property type="entry name" value="MFS_dom"/>
</dbReference>
<dbReference type="InterPro" id="IPR050189">
    <property type="entry name" value="MFS_Efflux_Transporters"/>
</dbReference>
<organism evidence="8 9">
    <name type="scientific">Trueperella abortisuis</name>
    <dbReference type="NCBI Taxonomy" id="445930"/>
    <lineage>
        <taxon>Bacteria</taxon>
        <taxon>Bacillati</taxon>
        <taxon>Actinomycetota</taxon>
        <taxon>Actinomycetes</taxon>
        <taxon>Actinomycetales</taxon>
        <taxon>Actinomycetaceae</taxon>
        <taxon>Trueperella</taxon>
    </lineage>
</organism>
<keyword evidence="9" id="KW-1185">Reference proteome</keyword>
<feature type="domain" description="Major facilitator superfamily (MFS) profile" evidence="7">
    <location>
        <begin position="20"/>
        <end position="414"/>
    </location>
</feature>
<feature type="transmembrane region" description="Helical" evidence="6">
    <location>
        <begin position="18"/>
        <end position="37"/>
    </location>
</feature>
<evidence type="ECO:0000256" key="1">
    <source>
        <dbReference type="ARBA" id="ARBA00004651"/>
    </source>
</evidence>
<keyword evidence="5 6" id="KW-0472">Membrane</keyword>
<feature type="transmembrane region" description="Helical" evidence="6">
    <location>
        <begin position="294"/>
        <end position="312"/>
    </location>
</feature>
<name>A0ABT9PH09_9ACTO</name>
<dbReference type="PANTHER" id="PTHR43124">
    <property type="entry name" value="PURINE EFFLUX PUMP PBUE"/>
    <property type="match status" value="1"/>
</dbReference>
<feature type="transmembrane region" description="Helical" evidence="6">
    <location>
        <begin position="148"/>
        <end position="172"/>
    </location>
</feature>
<comment type="subcellular location">
    <subcellularLocation>
        <location evidence="1">Cell membrane</location>
        <topology evidence="1">Multi-pass membrane protein</topology>
    </subcellularLocation>
</comment>
<dbReference type="InterPro" id="IPR036259">
    <property type="entry name" value="MFS_trans_sf"/>
</dbReference>
<dbReference type="RefSeq" id="WP_270974760.1">
    <property type="nucleotide sequence ID" value="NZ_CP133407.1"/>
</dbReference>
<evidence type="ECO:0000313" key="9">
    <source>
        <dbReference type="Proteomes" id="UP001230145"/>
    </source>
</evidence>
<protein>
    <submittedName>
        <fullName evidence="8">Sugar phosphate permease</fullName>
    </submittedName>
</protein>
<sequence length="457" mass="48908">MKAKNEVRAQDLSRGRRFFLLTLVSMGSSIIYTPAYLKAVFYDPLMEALNVTNAQLGQFLSAYAITALICYFPSGVIADKVRVRTLSWVGFMLTAALTFVYATLPSVGTLMMVFVGMGISTILIWWGIRFKLVRLISEEEEYSKNIGISYGLYGAAGLAVGLICLLFIKYIASAADSMRWMLIFLGLLIFVLGLLSFLIPKFEGEIADSSKGFNLAEVGMALKNPVVWMSAGIMFFVYFYYTGVTYTTPYLSSVMGASIGIVSLVSIVRQYGVTLLSGPAFGFLAKGAGSPTRVIGWGSIVAVLALVTIAYLPAGPAMAILAAIIAILLGFIANGVFGIVSSALTEGRVPLTIFGTATGLLSVIGFAPDTFSSVWFGALIDSQGNDAYVEIFIILAGSAVLATALAFFLHFYVKKNAKKLEAAQLEAAAEAQGISLEEAAELVGLDEDAVTGLREEL</sequence>
<feature type="transmembrane region" description="Helical" evidence="6">
    <location>
        <begin position="387"/>
        <end position="413"/>
    </location>
</feature>
<feature type="transmembrane region" description="Helical" evidence="6">
    <location>
        <begin position="178"/>
        <end position="199"/>
    </location>
</feature>
<evidence type="ECO:0000256" key="2">
    <source>
        <dbReference type="ARBA" id="ARBA00022475"/>
    </source>
</evidence>
<feature type="transmembrane region" description="Helical" evidence="6">
    <location>
        <begin position="253"/>
        <end position="273"/>
    </location>
</feature>
<feature type="transmembrane region" description="Helical" evidence="6">
    <location>
        <begin position="57"/>
        <end position="78"/>
    </location>
</feature>
<dbReference type="SUPFAM" id="SSF103473">
    <property type="entry name" value="MFS general substrate transporter"/>
    <property type="match status" value="1"/>
</dbReference>
<dbReference type="Pfam" id="PF07690">
    <property type="entry name" value="MFS_1"/>
    <property type="match status" value="1"/>
</dbReference>
<gene>
    <name evidence="8" type="ORF">J2S45_000673</name>
</gene>
<dbReference type="PANTHER" id="PTHR43124:SF3">
    <property type="entry name" value="CHLORAMPHENICOL EFFLUX PUMP RV0191"/>
    <property type="match status" value="1"/>
</dbReference>
<feature type="transmembrane region" description="Helical" evidence="6">
    <location>
        <begin position="349"/>
        <end position="367"/>
    </location>
</feature>
<feature type="transmembrane region" description="Helical" evidence="6">
    <location>
        <begin position="85"/>
        <end position="104"/>
    </location>
</feature>
<keyword evidence="2" id="KW-1003">Cell membrane</keyword>
<evidence type="ECO:0000313" key="8">
    <source>
        <dbReference type="EMBL" id="MDP9831994.1"/>
    </source>
</evidence>
<feature type="transmembrane region" description="Helical" evidence="6">
    <location>
        <begin position="318"/>
        <end position="337"/>
    </location>
</feature>